<dbReference type="AlphaFoldDB" id="X1NND7"/>
<organism evidence="1">
    <name type="scientific">marine sediment metagenome</name>
    <dbReference type="NCBI Taxonomy" id="412755"/>
    <lineage>
        <taxon>unclassified sequences</taxon>
        <taxon>metagenomes</taxon>
        <taxon>ecological metagenomes</taxon>
    </lineage>
</organism>
<comment type="caution">
    <text evidence="1">The sequence shown here is derived from an EMBL/GenBank/DDBJ whole genome shotgun (WGS) entry which is preliminary data.</text>
</comment>
<protein>
    <submittedName>
        <fullName evidence="1">Uncharacterized protein</fullName>
    </submittedName>
</protein>
<feature type="non-terminal residue" evidence="1">
    <location>
        <position position="1"/>
    </location>
</feature>
<sequence length="81" mass="8479">LVAETHRVAGTGTRVETAVANDTAQLVVTFSGFAGTEAVTEIGEFNADTGGDMAMRQTFAALNVDWDEGDSIVMTVKVQVS</sequence>
<proteinExistence type="predicted"/>
<gene>
    <name evidence="1" type="ORF">S06H3_32308</name>
</gene>
<accession>X1NND7</accession>
<dbReference type="EMBL" id="BARV01019205">
    <property type="protein sequence ID" value="GAI28320.1"/>
    <property type="molecule type" value="Genomic_DNA"/>
</dbReference>
<name>X1NND7_9ZZZZ</name>
<reference evidence="1" key="1">
    <citation type="journal article" date="2014" name="Front. Microbiol.">
        <title>High frequency of phylogenetically diverse reductive dehalogenase-homologous genes in deep subseafloor sedimentary metagenomes.</title>
        <authorList>
            <person name="Kawai M."/>
            <person name="Futagami T."/>
            <person name="Toyoda A."/>
            <person name="Takaki Y."/>
            <person name="Nishi S."/>
            <person name="Hori S."/>
            <person name="Arai W."/>
            <person name="Tsubouchi T."/>
            <person name="Morono Y."/>
            <person name="Uchiyama I."/>
            <person name="Ito T."/>
            <person name="Fujiyama A."/>
            <person name="Inagaki F."/>
            <person name="Takami H."/>
        </authorList>
    </citation>
    <scope>NUCLEOTIDE SEQUENCE</scope>
    <source>
        <strain evidence="1">Expedition CK06-06</strain>
    </source>
</reference>
<evidence type="ECO:0000313" key="1">
    <source>
        <dbReference type="EMBL" id="GAI28320.1"/>
    </source>
</evidence>